<reference evidence="2" key="1">
    <citation type="submission" date="2020-10" db="EMBL/GenBank/DDBJ databases">
        <authorList>
            <person name="Kusch S."/>
        </authorList>
    </citation>
    <scope>NUCLEOTIDE SEQUENCE</scope>
    <source>
        <strain evidence="2">SwB9</strain>
    </source>
</reference>
<feature type="compositionally biased region" description="Low complexity" evidence="1">
    <location>
        <begin position="442"/>
        <end position="452"/>
    </location>
</feature>
<feature type="region of interest" description="Disordered" evidence="1">
    <location>
        <begin position="372"/>
        <end position="403"/>
    </location>
</feature>
<protein>
    <submittedName>
        <fullName evidence="2">756ff0c0-806b-46b9-a6b3-8dc792daca37</fullName>
    </submittedName>
</protein>
<comment type="caution">
    <text evidence="2">The sequence shown here is derived from an EMBL/GenBank/DDBJ whole genome shotgun (WGS) entry which is preliminary data.</text>
</comment>
<evidence type="ECO:0000313" key="2">
    <source>
        <dbReference type="EMBL" id="CAD6445599.1"/>
    </source>
</evidence>
<accession>A0A8H2VWV2</accession>
<feature type="compositionally biased region" description="Low complexity" evidence="1">
    <location>
        <begin position="374"/>
        <end position="384"/>
    </location>
</feature>
<feature type="region of interest" description="Disordered" evidence="1">
    <location>
        <begin position="1"/>
        <end position="39"/>
    </location>
</feature>
<proteinExistence type="predicted"/>
<evidence type="ECO:0000313" key="3">
    <source>
        <dbReference type="Proteomes" id="UP000624404"/>
    </source>
</evidence>
<dbReference type="AlphaFoldDB" id="A0A8H2VWV2"/>
<dbReference type="EMBL" id="CAJHIA010000016">
    <property type="protein sequence ID" value="CAD6445599.1"/>
    <property type="molecule type" value="Genomic_DNA"/>
</dbReference>
<feature type="compositionally biased region" description="Polar residues" evidence="1">
    <location>
        <begin position="1"/>
        <end position="15"/>
    </location>
</feature>
<name>A0A8H2VWV2_9HELO</name>
<dbReference type="OrthoDB" id="5417386at2759"/>
<keyword evidence="3" id="KW-1185">Reference proteome</keyword>
<organism evidence="2 3">
    <name type="scientific">Sclerotinia trifoliorum</name>
    <dbReference type="NCBI Taxonomy" id="28548"/>
    <lineage>
        <taxon>Eukaryota</taxon>
        <taxon>Fungi</taxon>
        <taxon>Dikarya</taxon>
        <taxon>Ascomycota</taxon>
        <taxon>Pezizomycotina</taxon>
        <taxon>Leotiomycetes</taxon>
        <taxon>Helotiales</taxon>
        <taxon>Sclerotiniaceae</taxon>
        <taxon>Sclerotinia</taxon>
    </lineage>
</organism>
<dbReference type="Proteomes" id="UP000624404">
    <property type="component" value="Unassembled WGS sequence"/>
</dbReference>
<sequence>MSTSRRSTGMNSAIGSRTPPPRLVDIKSTRPQSMGPPSFINPRLLSRRQMSRPHNHGLIDTVSELRRVNSPGTKSRAKITPHQPTSQGYGFSDTIPPKRERGTMKDLSDFLMSYDPPAHNLVAPPQATARKRFGLLRRKQKREPKPNQFLKLPDTAIAAKTRQGVQYIAISIPLEHDYLGKTQTPPEPASRFERAPALDRVPVVVHKPVYDAGQLAKASHDPPMLGSKTSISKRSTWGPGTLTKVITKPGSEEIVLQMDIFSELVRVVNRTPSPDVKSTHQTHKIVKSISTIHSVATTGTGIRQSLQSRPDSINTNSSMPAVFGTAETIDLHNFRGTTARPSLQSEKIVQLPAVGSAEPGNGLANQATRPIAISSPNSSQSGSSEKPADQTIKTSLREKVRARKERDLASLGFGDSNLDKIATNEIYTQSFSEKSPKTEVGPSSPSSSSSKSIALPARSTERPSRNAVVLATPDIMLVADLPPYFNHVHQSDIPLPRPISHVPAVPSPSRLPRPKFTLSRPLQSLDEGNSTYTHHSTQTILTHTRPSPQFQKACHARLSNIDMDTVQEREIGPRSSRERELETRMRIIERDTDVLLSTLAGIVKSFDGLGQVARLRWEGVNGRDRGVRSSVIGIDGVAREESNGKMFGSGERNVGNRRRAATTGMGMGMGIGMEDRDMDLVMRGIHGPASNISNEFLKVRGR</sequence>
<gene>
    <name evidence="2" type="ORF">SCLTRI_LOCUS5387</name>
</gene>
<evidence type="ECO:0000256" key="1">
    <source>
        <dbReference type="SAM" id="MobiDB-lite"/>
    </source>
</evidence>
<feature type="region of interest" description="Disordered" evidence="1">
    <location>
        <begin position="429"/>
        <end position="465"/>
    </location>
</feature>
<feature type="region of interest" description="Disordered" evidence="1">
    <location>
        <begin position="72"/>
        <end position="99"/>
    </location>
</feature>